<dbReference type="HOGENOM" id="CLU_138497_0_0_3"/>
<name>A0A073CJ84_PLAA1</name>
<dbReference type="Proteomes" id="UP000027395">
    <property type="component" value="Chromosome"/>
</dbReference>
<evidence type="ECO:0000313" key="3">
    <source>
        <dbReference type="Proteomes" id="UP000027395"/>
    </source>
</evidence>
<dbReference type="AlphaFoldDB" id="A0A073CJ84"/>
<evidence type="ECO:0000256" key="1">
    <source>
        <dbReference type="SAM" id="Phobius"/>
    </source>
</evidence>
<gene>
    <name evidence="2" type="ORF">A19Y_3423</name>
</gene>
<dbReference type="PATRIC" id="fig|388467.6.peg.3372"/>
<dbReference type="RefSeq" id="WP_026788633.1">
    <property type="nucleotide sequence ID" value="NZ_CM002803.1"/>
</dbReference>
<keyword evidence="1" id="KW-0812">Transmembrane</keyword>
<feature type="transmembrane region" description="Helical" evidence="1">
    <location>
        <begin position="38"/>
        <end position="60"/>
    </location>
</feature>
<dbReference type="EMBL" id="CM002803">
    <property type="protein sequence ID" value="KEI68201.1"/>
    <property type="molecule type" value="Genomic_DNA"/>
</dbReference>
<sequence length="138" mass="15537">MQFLKVITASLLVPVGMGCLLAIATELMSPNSTADGRLSIILGGLILGLPSLGIGGWVAWEWYQERRQKNQARSRRISSIFWHLVKVQGGEISIQKLAQYTHLSRLESKLFLDKKSQELNGKFEQKSNGEIIYHFHVD</sequence>
<reference evidence="2 3" key="1">
    <citation type="journal article" date="2014" name="Appl. Environ. Microbiol.">
        <title>Elucidation of insertion elements encoded on plasmids and in vitro construction of shuttle vectors from the toxic cyanobacterium Planktothrix.</title>
        <authorList>
            <person name="Christiansen G."/>
            <person name="Goesmann A."/>
            <person name="Kurmayer R."/>
        </authorList>
    </citation>
    <scope>NUCLEOTIDE SEQUENCE [LARGE SCALE GENOMIC DNA]</scope>
    <source>
        <strain evidence="2 3">NIVA-CYA 126/8</strain>
    </source>
</reference>
<proteinExistence type="predicted"/>
<keyword evidence="1" id="KW-1133">Transmembrane helix</keyword>
<dbReference type="eggNOG" id="COG0515">
    <property type="taxonomic scope" value="Bacteria"/>
</dbReference>
<evidence type="ECO:0000313" key="2">
    <source>
        <dbReference type="EMBL" id="KEI68201.1"/>
    </source>
</evidence>
<protein>
    <submittedName>
        <fullName evidence="2">Uncharacterized protein</fullName>
    </submittedName>
</protein>
<keyword evidence="1" id="KW-0472">Membrane</keyword>
<dbReference type="STRING" id="388467.A19Y_3423"/>
<dbReference type="PROSITE" id="PS51257">
    <property type="entry name" value="PROKAR_LIPOPROTEIN"/>
    <property type="match status" value="1"/>
</dbReference>
<dbReference type="GeneID" id="77288143"/>
<keyword evidence="3" id="KW-1185">Reference proteome</keyword>
<organism evidence="2 3">
    <name type="scientific">Planktothrix agardhii (strain NIVA-CYA 126/8)</name>
    <dbReference type="NCBI Taxonomy" id="388467"/>
    <lineage>
        <taxon>Bacteria</taxon>
        <taxon>Bacillati</taxon>
        <taxon>Cyanobacteriota</taxon>
        <taxon>Cyanophyceae</taxon>
        <taxon>Oscillatoriophycideae</taxon>
        <taxon>Oscillatoriales</taxon>
        <taxon>Microcoleaceae</taxon>
        <taxon>Planktothrix</taxon>
    </lineage>
</organism>
<accession>A0A073CJ84</accession>